<proteinExistence type="predicted"/>
<keyword evidence="4" id="KW-1185">Reference proteome</keyword>
<dbReference type="SMART" id="SM00421">
    <property type="entry name" value="HTH_LUXR"/>
    <property type="match status" value="1"/>
</dbReference>
<dbReference type="Gene3D" id="1.10.10.10">
    <property type="entry name" value="Winged helix-like DNA-binding domain superfamily/Winged helix DNA-binding domain"/>
    <property type="match status" value="1"/>
</dbReference>
<dbReference type="SUPFAM" id="SSF46894">
    <property type="entry name" value="C-terminal effector domain of the bipartite response regulators"/>
    <property type="match status" value="1"/>
</dbReference>
<keyword evidence="1" id="KW-1133">Transmembrane helix</keyword>
<comment type="caution">
    <text evidence="3">The sequence shown here is derived from an EMBL/GenBank/DDBJ whole genome shotgun (WGS) entry which is preliminary data.</text>
</comment>
<dbReference type="InterPro" id="IPR000792">
    <property type="entry name" value="Tscrpt_reg_LuxR_C"/>
</dbReference>
<dbReference type="Proteomes" id="UP000239736">
    <property type="component" value="Unassembled WGS sequence"/>
</dbReference>
<organism evidence="3 4">
    <name type="scientific">Albidovulum inexpectatum</name>
    <dbReference type="NCBI Taxonomy" id="196587"/>
    <lineage>
        <taxon>Bacteria</taxon>
        <taxon>Pseudomonadati</taxon>
        <taxon>Pseudomonadota</taxon>
        <taxon>Alphaproteobacteria</taxon>
        <taxon>Rhodobacterales</taxon>
        <taxon>Paracoccaceae</taxon>
        <taxon>Albidovulum</taxon>
    </lineage>
</organism>
<accession>A0A2S5JIJ0</accession>
<dbReference type="EMBL" id="PRDS01000003">
    <property type="protein sequence ID" value="PPB81279.1"/>
    <property type="molecule type" value="Genomic_DNA"/>
</dbReference>
<evidence type="ECO:0000313" key="3">
    <source>
        <dbReference type="EMBL" id="PPB81279.1"/>
    </source>
</evidence>
<dbReference type="CDD" id="cd06170">
    <property type="entry name" value="LuxR_C_like"/>
    <property type="match status" value="1"/>
</dbReference>
<gene>
    <name evidence="3" type="ORF">LV82_01325</name>
</gene>
<dbReference type="GO" id="GO:0003677">
    <property type="term" value="F:DNA binding"/>
    <property type="evidence" value="ECO:0007669"/>
    <property type="project" value="InterPro"/>
</dbReference>
<reference evidence="3 4" key="1">
    <citation type="submission" date="2018-01" db="EMBL/GenBank/DDBJ databases">
        <title>Genomic Encyclopedia of Archaeal and Bacterial Type Strains, Phase II (KMG-II): from individual species to whole genera.</title>
        <authorList>
            <person name="Goeker M."/>
        </authorList>
    </citation>
    <scope>NUCLEOTIDE SEQUENCE [LARGE SCALE GENOMIC DNA]</scope>
    <source>
        <strain evidence="3 4">DSM 12048</strain>
    </source>
</reference>
<feature type="transmembrane region" description="Helical" evidence="1">
    <location>
        <begin position="12"/>
        <end position="32"/>
    </location>
</feature>
<dbReference type="InterPro" id="IPR036388">
    <property type="entry name" value="WH-like_DNA-bd_sf"/>
</dbReference>
<keyword evidence="1" id="KW-0472">Membrane</keyword>
<dbReference type="GO" id="GO:0006355">
    <property type="term" value="P:regulation of DNA-templated transcription"/>
    <property type="evidence" value="ECO:0007669"/>
    <property type="project" value="InterPro"/>
</dbReference>
<dbReference type="RefSeq" id="WP_245873091.1">
    <property type="nucleotide sequence ID" value="NZ_PRDS01000003.1"/>
</dbReference>
<feature type="domain" description="HTH luxR-type" evidence="2">
    <location>
        <begin position="104"/>
        <end position="161"/>
    </location>
</feature>
<dbReference type="Pfam" id="PF00196">
    <property type="entry name" value="GerE"/>
    <property type="match status" value="1"/>
</dbReference>
<protein>
    <submittedName>
        <fullName evidence="3">Regulatory LuxR family protein</fullName>
    </submittedName>
</protein>
<sequence>MSKQPEPRRYMGVELALIVLIAVQGFCAAFFLVDLARDFIESPSAAMGDLHFWVEMIANVGLVAGIGVEWVFLMRLLRRQARAERALSAASGALHDVIEAHFEDWGLTPAEADVATFAIKGLSIAEIARMRGSAEGTVKTQLNAVYRKAGVRGRTELVTILIEDLLDGALSRRRKDERAGAESCEDADVVVN</sequence>
<dbReference type="InterPro" id="IPR016032">
    <property type="entry name" value="Sig_transdc_resp-reg_C-effctor"/>
</dbReference>
<feature type="transmembrane region" description="Helical" evidence="1">
    <location>
        <begin position="52"/>
        <end position="73"/>
    </location>
</feature>
<name>A0A2S5JIJ0_9RHOB</name>
<keyword evidence="1" id="KW-0812">Transmembrane</keyword>
<evidence type="ECO:0000259" key="2">
    <source>
        <dbReference type="SMART" id="SM00421"/>
    </source>
</evidence>
<dbReference type="AlphaFoldDB" id="A0A2S5JIJ0"/>
<evidence type="ECO:0000313" key="4">
    <source>
        <dbReference type="Proteomes" id="UP000239736"/>
    </source>
</evidence>
<evidence type="ECO:0000256" key="1">
    <source>
        <dbReference type="SAM" id="Phobius"/>
    </source>
</evidence>